<evidence type="ECO:0000256" key="7">
    <source>
        <dbReference type="ARBA" id="ARBA00022840"/>
    </source>
</evidence>
<evidence type="ECO:0000256" key="6">
    <source>
        <dbReference type="ARBA" id="ARBA00022769"/>
    </source>
</evidence>
<dbReference type="GO" id="GO:0005524">
    <property type="term" value="F:ATP binding"/>
    <property type="evidence" value="ECO:0007669"/>
    <property type="project" value="UniProtKB-KW"/>
</dbReference>
<comment type="caution">
    <text evidence="15">The sequence shown here is derived from an EMBL/GenBank/DDBJ whole genome shotgun (WGS) entry which is preliminary data.</text>
</comment>
<feature type="domain" description="ABC transporter" evidence="14">
    <location>
        <begin position="56"/>
        <end position="279"/>
    </location>
</feature>
<dbReference type="RefSeq" id="WP_397022331.1">
    <property type="nucleotide sequence ID" value="NZ_JBITMB010000004.1"/>
</dbReference>
<keyword evidence="3" id="KW-0677">Repeat</keyword>
<evidence type="ECO:0000256" key="11">
    <source>
        <dbReference type="ARBA" id="ARBA00038000"/>
    </source>
</evidence>
<evidence type="ECO:0000256" key="5">
    <source>
        <dbReference type="ARBA" id="ARBA00022763"/>
    </source>
</evidence>
<evidence type="ECO:0000256" key="13">
    <source>
        <dbReference type="ARBA" id="ARBA00042156"/>
    </source>
</evidence>
<comment type="similarity">
    <text evidence="11">Belongs to the ABC transporter superfamily. UvrA family.</text>
</comment>
<dbReference type="InterPro" id="IPR003439">
    <property type="entry name" value="ABC_transporter-like_ATP-bd"/>
</dbReference>
<dbReference type="PANTHER" id="PTHR43152">
    <property type="entry name" value="UVRABC SYSTEM PROTEIN A"/>
    <property type="match status" value="1"/>
</dbReference>
<gene>
    <name evidence="15" type="ORF">ACIBP5_20615</name>
</gene>
<keyword evidence="5" id="KW-0227">DNA damage</keyword>
<evidence type="ECO:0000256" key="2">
    <source>
        <dbReference type="ARBA" id="ARBA00022490"/>
    </source>
</evidence>
<keyword evidence="8" id="KW-0267">Excision nuclease</keyword>
<dbReference type="EMBL" id="JBITMB010000004">
    <property type="protein sequence ID" value="MFI7442377.1"/>
    <property type="molecule type" value="Genomic_DNA"/>
</dbReference>
<evidence type="ECO:0000256" key="12">
    <source>
        <dbReference type="ARBA" id="ARBA00039316"/>
    </source>
</evidence>
<keyword evidence="2" id="KW-0963">Cytoplasm</keyword>
<keyword evidence="10" id="KW-0234">DNA repair</keyword>
<evidence type="ECO:0000259" key="14">
    <source>
        <dbReference type="PROSITE" id="PS50893"/>
    </source>
</evidence>
<protein>
    <recommendedName>
        <fullName evidence="12">UvrABC system protein A</fullName>
    </recommendedName>
    <alternativeName>
        <fullName evidence="13">Excinuclease ABC subunit A</fullName>
    </alternativeName>
</protein>
<evidence type="ECO:0000256" key="1">
    <source>
        <dbReference type="ARBA" id="ARBA00004496"/>
    </source>
</evidence>
<name>A0ABW8A7B0_9ACTN</name>
<dbReference type="SUPFAM" id="SSF52540">
    <property type="entry name" value="P-loop containing nucleoside triphosphate hydrolases"/>
    <property type="match status" value="1"/>
</dbReference>
<dbReference type="Pfam" id="PF00005">
    <property type="entry name" value="ABC_tran"/>
    <property type="match status" value="1"/>
</dbReference>
<comment type="subcellular location">
    <subcellularLocation>
        <location evidence="1">Cytoplasm</location>
    </subcellularLocation>
</comment>
<accession>A0ABW8A7B0</accession>
<dbReference type="Proteomes" id="UP001612928">
    <property type="component" value="Unassembled WGS sequence"/>
</dbReference>
<keyword evidence="4" id="KW-0547">Nucleotide-binding</keyword>
<evidence type="ECO:0000313" key="16">
    <source>
        <dbReference type="Proteomes" id="UP001612928"/>
    </source>
</evidence>
<dbReference type="PANTHER" id="PTHR43152:SF2">
    <property type="entry name" value="DRUG RESISTANCE ABC TRANSPORTER"/>
    <property type="match status" value="1"/>
</dbReference>
<dbReference type="Gene3D" id="3.40.50.300">
    <property type="entry name" value="P-loop containing nucleotide triphosphate hydrolases"/>
    <property type="match status" value="1"/>
</dbReference>
<keyword evidence="6" id="KW-0228">DNA excision</keyword>
<keyword evidence="7 15" id="KW-0067">ATP-binding</keyword>
<evidence type="ECO:0000256" key="10">
    <source>
        <dbReference type="ARBA" id="ARBA00023204"/>
    </source>
</evidence>
<dbReference type="InterPro" id="IPR027417">
    <property type="entry name" value="P-loop_NTPase"/>
</dbReference>
<proteinExistence type="inferred from homology"/>
<evidence type="ECO:0000256" key="8">
    <source>
        <dbReference type="ARBA" id="ARBA00022881"/>
    </source>
</evidence>
<organism evidence="15 16">
    <name type="scientific">Nonomuraea indica</name>
    <dbReference type="NCBI Taxonomy" id="1581193"/>
    <lineage>
        <taxon>Bacteria</taxon>
        <taxon>Bacillati</taxon>
        <taxon>Actinomycetota</taxon>
        <taxon>Actinomycetes</taxon>
        <taxon>Streptosporangiales</taxon>
        <taxon>Streptosporangiaceae</taxon>
        <taxon>Nonomuraea</taxon>
    </lineage>
</organism>
<evidence type="ECO:0000256" key="3">
    <source>
        <dbReference type="ARBA" id="ARBA00022737"/>
    </source>
</evidence>
<dbReference type="PROSITE" id="PS50893">
    <property type="entry name" value="ABC_TRANSPORTER_2"/>
    <property type="match status" value="1"/>
</dbReference>
<keyword evidence="16" id="KW-1185">Reference proteome</keyword>
<reference evidence="15 16" key="1">
    <citation type="submission" date="2024-10" db="EMBL/GenBank/DDBJ databases">
        <title>The Natural Products Discovery Center: Release of the First 8490 Sequenced Strains for Exploring Actinobacteria Biosynthetic Diversity.</title>
        <authorList>
            <person name="Kalkreuter E."/>
            <person name="Kautsar S.A."/>
            <person name="Yang D."/>
            <person name="Bader C.D."/>
            <person name="Teijaro C.N."/>
            <person name="Fluegel L."/>
            <person name="Davis C.M."/>
            <person name="Simpson J.R."/>
            <person name="Lauterbach L."/>
            <person name="Steele A.D."/>
            <person name="Gui C."/>
            <person name="Meng S."/>
            <person name="Li G."/>
            <person name="Viehrig K."/>
            <person name="Ye F."/>
            <person name="Su P."/>
            <person name="Kiefer A.F."/>
            <person name="Nichols A."/>
            <person name="Cepeda A.J."/>
            <person name="Yan W."/>
            <person name="Fan B."/>
            <person name="Jiang Y."/>
            <person name="Adhikari A."/>
            <person name="Zheng C.-J."/>
            <person name="Schuster L."/>
            <person name="Cowan T.M."/>
            <person name="Smanski M.J."/>
            <person name="Chevrette M.G."/>
            <person name="De Carvalho L.P.S."/>
            <person name="Shen B."/>
        </authorList>
    </citation>
    <scope>NUCLEOTIDE SEQUENCE [LARGE SCALE GENOMIC DNA]</scope>
    <source>
        <strain evidence="15 16">NPDC049503</strain>
    </source>
</reference>
<evidence type="ECO:0000313" key="15">
    <source>
        <dbReference type="EMBL" id="MFI7442377.1"/>
    </source>
</evidence>
<sequence>MTVGVPLGVLTAVTGVAGSGKSTLMRHELPARHPATVVVDQSPIAASPRSTPATYLDVMEPLRRMFAEASGTTPGLFSFNSAGACPACKGRGEIRTDLAFMDPVTRVCDVCGGSRYSAEALSHTVAGRTIADVLAMTADEAAAAFDLPGFDLAGIARLGELGLGHLTLGRSLNTLSGGERQRLKLAHRLGETGTVYVFDEPTTGLHPADVGTLLALLDRLVDAGNTVIVIEHDVDVVKHADWVIDLGPEAGRHGGEVVFEGTPAELAHASTSTATYLARSLTP</sequence>
<dbReference type="Gene3D" id="1.20.1580.10">
    <property type="entry name" value="ABC transporter ATPase like domain"/>
    <property type="match status" value="1"/>
</dbReference>
<evidence type="ECO:0000256" key="4">
    <source>
        <dbReference type="ARBA" id="ARBA00022741"/>
    </source>
</evidence>
<keyword evidence="9" id="KW-0238">DNA-binding</keyword>
<evidence type="ECO:0000256" key="9">
    <source>
        <dbReference type="ARBA" id="ARBA00023125"/>
    </source>
</evidence>